<evidence type="ECO:0000256" key="4">
    <source>
        <dbReference type="ARBA" id="ARBA00022544"/>
    </source>
</evidence>
<keyword evidence="4" id="KW-0309">Germination</keyword>
<dbReference type="PANTHER" id="PTHR34975">
    <property type="entry name" value="SPORE GERMINATION PROTEIN A2"/>
    <property type="match status" value="1"/>
</dbReference>
<dbReference type="PATRIC" id="fig|157733.3.peg.1656"/>
<feature type="transmembrane region" description="Helical" evidence="8">
    <location>
        <begin position="129"/>
        <end position="146"/>
    </location>
</feature>
<feature type="transmembrane region" description="Helical" evidence="8">
    <location>
        <begin position="200"/>
        <end position="218"/>
    </location>
</feature>
<name>A0A0J6CIU9_9BACL</name>
<dbReference type="GO" id="GO:0016020">
    <property type="term" value="C:membrane"/>
    <property type="evidence" value="ECO:0007669"/>
    <property type="project" value="UniProtKB-SubCell"/>
</dbReference>
<feature type="transmembrane region" description="Helical" evidence="8">
    <location>
        <begin position="20"/>
        <end position="41"/>
    </location>
</feature>
<protein>
    <submittedName>
        <fullName evidence="9">Spore gernimation protein GerB</fullName>
    </submittedName>
</protein>
<keyword evidence="3" id="KW-0813">Transport</keyword>
<keyword evidence="6 8" id="KW-1133">Transmembrane helix</keyword>
<feature type="transmembrane region" description="Helical" evidence="8">
    <location>
        <begin position="346"/>
        <end position="364"/>
    </location>
</feature>
<comment type="similarity">
    <text evidence="2">Belongs to the amino acid-polyamine-organocation (APC) superfamily. Spore germination protein (SGP) (TC 2.A.3.9) family.</text>
</comment>
<dbReference type="AlphaFoldDB" id="A0A0J6CIU9"/>
<evidence type="ECO:0000256" key="7">
    <source>
        <dbReference type="ARBA" id="ARBA00023136"/>
    </source>
</evidence>
<evidence type="ECO:0000256" key="5">
    <source>
        <dbReference type="ARBA" id="ARBA00022692"/>
    </source>
</evidence>
<comment type="caution">
    <text evidence="9">The sequence shown here is derived from an EMBL/GenBank/DDBJ whole genome shotgun (WGS) entry which is preliminary data.</text>
</comment>
<accession>A0A0J6CIU9</accession>
<feature type="transmembrane region" description="Helical" evidence="8">
    <location>
        <begin position="158"/>
        <end position="180"/>
    </location>
</feature>
<feature type="transmembrane region" description="Helical" evidence="8">
    <location>
        <begin position="53"/>
        <end position="72"/>
    </location>
</feature>
<keyword evidence="10" id="KW-1185">Reference proteome</keyword>
<proteinExistence type="inferred from homology"/>
<dbReference type="OrthoDB" id="2380240at2"/>
<evidence type="ECO:0000256" key="1">
    <source>
        <dbReference type="ARBA" id="ARBA00004141"/>
    </source>
</evidence>
<reference evidence="9" key="1">
    <citation type="submission" date="2015-06" db="EMBL/GenBank/DDBJ databases">
        <authorList>
            <person name="Liu B."/>
            <person name="Wang J."/>
            <person name="Zhu Y."/>
            <person name="Liu G."/>
            <person name="Chen Q."/>
            <person name="Zheng C."/>
            <person name="Che J."/>
            <person name="Ge C."/>
            <person name="Shi H."/>
            <person name="Pan Z."/>
            <person name="Liu X."/>
        </authorList>
    </citation>
    <scope>NUCLEOTIDE SEQUENCE [LARGE SCALE GENOMIC DNA]</scope>
    <source>
        <strain evidence="9">DSM 16346</strain>
    </source>
</reference>
<feature type="transmembrane region" description="Helical" evidence="8">
    <location>
        <begin position="279"/>
        <end position="301"/>
    </location>
</feature>
<keyword evidence="7 8" id="KW-0472">Membrane</keyword>
<dbReference type="InterPro" id="IPR004761">
    <property type="entry name" value="Spore_GerAB"/>
</dbReference>
<evidence type="ECO:0000313" key="9">
    <source>
        <dbReference type="EMBL" id="KMM36131.1"/>
    </source>
</evidence>
<evidence type="ECO:0000256" key="6">
    <source>
        <dbReference type="ARBA" id="ARBA00022989"/>
    </source>
</evidence>
<dbReference type="NCBIfam" id="TIGR00912">
    <property type="entry name" value="2A0309"/>
    <property type="match status" value="1"/>
</dbReference>
<evidence type="ECO:0000256" key="2">
    <source>
        <dbReference type="ARBA" id="ARBA00007998"/>
    </source>
</evidence>
<dbReference type="PANTHER" id="PTHR34975:SF2">
    <property type="entry name" value="SPORE GERMINATION PROTEIN A2"/>
    <property type="match status" value="1"/>
</dbReference>
<sequence>MSERRCSTLSGPVVKDQYKVSPFLVFYLVHSVQVGVGVMGFQRISASTAGNDAWISVFGAGLSLHIIIFLIYKILNKEKGDIISLHKNLFGKWIGGLLSWIVIVYFVAMSITVLRTYIEVIQVWMFPDLNKWLFGGVFLLLTYYCLSGGFRVVAGISFFGVVLPFYLVLTMLFPVFYGHFQDLLPIFNHSVKEIYEGVKGASLSFLGFTTLFLYYPFIKEPEKSHRWAQGGHLLTTIMYTVLMIVTIAYFSTAQLEKTIWATLTTWKIAEMPFVQRFEYIGIASWALVILPNLCITVWAGGRGIRRLLKVSQKSVTIPLLFLILVLSSLFAKRENIDLLNEYTSKVGFYFVYIYVPLLFVIQYVKSKVVKAK</sequence>
<keyword evidence="5 8" id="KW-0812">Transmembrane</keyword>
<feature type="transmembrane region" description="Helical" evidence="8">
    <location>
        <begin position="230"/>
        <end position="250"/>
    </location>
</feature>
<dbReference type="EMBL" id="LELK01000009">
    <property type="protein sequence ID" value="KMM36131.1"/>
    <property type="molecule type" value="Genomic_DNA"/>
</dbReference>
<dbReference type="Proteomes" id="UP000035996">
    <property type="component" value="Unassembled WGS sequence"/>
</dbReference>
<organism evidence="9 10">
    <name type="scientific">Guptibacillus hwajinpoensis</name>
    <dbReference type="NCBI Taxonomy" id="208199"/>
    <lineage>
        <taxon>Bacteria</taxon>
        <taxon>Bacillati</taxon>
        <taxon>Bacillota</taxon>
        <taxon>Bacilli</taxon>
        <taxon>Bacillales</taxon>
        <taxon>Guptibacillaceae</taxon>
        <taxon>Guptibacillus</taxon>
    </lineage>
</organism>
<dbReference type="GO" id="GO:0009847">
    <property type="term" value="P:spore germination"/>
    <property type="evidence" value="ECO:0007669"/>
    <property type="project" value="InterPro"/>
</dbReference>
<evidence type="ECO:0000313" key="10">
    <source>
        <dbReference type="Proteomes" id="UP000035996"/>
    </source>
</evidence>
<dbReference type="STRING" id="157733.AB986_18535"/>
<feature type="transmembrane region" description="Helical" evidence="8">
    <location>
        <begin position="93"/>
        <end position="117"/>
    </location>
</feature>
<evidence type="ECO:0000256" key="3">
    <source>
        <dbReference type="ARBA" id="ARBA00022448"/>
    </source>
</evidence>
<feature type="transmembrane region" description="Helical" evidence="8">
    <location>
        <begin position="313"/>
        <end position="331"/>
    </location>
</feature>
<dbReference type="Pfam" id="PF03845">
    <property type="entry name" value="Spore_permease"/>
    <property type="match status" value="1"/>
</dbReference>
<comment type="subcellular location">
    <subcellularLocation>
        <location evidence="1">Membrane</location>
        <topology evidence="1">Multi-pass membrane protein</topology>
    </subcellularLocation>
</comment>
<evidence type="ECO:0000256" key="8">
    <source>
        <dbReference type="SAM" id="Phobius"/>
    </source>
</evidence>
<gene>
    <name evidence="9" type="ORF">AB986_18535</name>
</gene>